<gene>
    <name evidence="4" type="ORF">CRM94_27070</name>
</gene>
<evidence type="ECO:0000256" key="3">
    <source>
        <dbReference type="ARBA" id="ARBA00071493"/>
    </source>
</evidence>
<protein>
    <recommendedName>
        <fullName evidence="3">Probable oxidoreductase</fullName>
    </recommendedName>
</protein>
<dbReference type="GO" id="GO:0016491">
    <property type="term" value="F:oxidoreductase activity"/>
    <property type="evidence" value="ECO:0007669"/>
    <property type="project" value="UniProtKB-KW"/>
</dbReference>
<dbReference type="Pfam" id="PF00106">
    <property type="entry name" value="adh_short"/>
    <property type="match status" value="1"/>
</dbReference>
<dbReference type="AlphaFoldDB" id="A0A2A7S3L8"/>
<name>A0A2A7S3L8_BURGA</name>
<dbReference type="InterPro" id="IPR036291">
    <property type="entry name" value="NAD(P)-bd_dom_sf"/>
</dbReference>
<dbReference type="Proteomes" id="UP000220629">
    <property type="component" value="Unassembled WGS sequence"/>
</dbReference>
<accession>A0A2A7S3L8</accession>
<dbReference type="PANTHER" id="PTHR24320:SF272">
    <property type="entry name" value="NAD(P)-BINDING ROSSMANN-FOLD SUPERFAMILY PROTEIN"/>
    <property type="match status" value="1"/>
</dbReference>
<keyword evidence="2" id="KW-0560">Oxidoreductase</keyword>
<organism evidence="4 5">
    <name type="scientific">Burkholderia gladioli</name>
    <name type="common">Pseudomonas marginata</name>
    <name type="synonym">Phytomonas marginata</name>
    <dbReference type="NCBI Taxonomy" id="28095"/>
    <lineage>
        <taxon>Bacteria</taxon>
        <taxon>Pseudomonadati</taxon>
        <taxon>Pseudomonadota</taxon>
        <taxon>Betaproteobacteria</taxon>
        <taxon>Burkholderiales</taxon>
        <taxon>Burkholderiaceae</taxon>
        <taxon>Burkholderia</taxon>
    </lineage>
</organism>
<dbReference type="InterPro" id="IPR002347">
    <property type="entry name" value="SDR_fam"/>
</dbReference>
<evidence type="ECO:0000256" key="1">
    <source>
        <dbReference type="ARBA" id="ARBA00006484"/>
    </source>
</evidence>
<dbReference type="Gene3D" id="3.40.50.720">
    <property type="entry name" value="NAD(P)-binding Rossmann-like Domain"/>
    <property type="match status" value="1"/>
</dbReference>
<dbReference type="PANTHER" id="PTHR24320">
    <property type="entry name" value="RETINOL DEHYDROGENASE"/>
    <property type="match status" value="1"/>
</dbReference>
<dbReference type="EMBL" id="PDDY01000004">
    <property type="protein sequence ID" value="PEH38092.1"/>
    <property type="molecule type" value="Genomic_DNA"/>
</dbReference>
<sequence>MSQVFGEFSTTDDVLAGVDLGGKRALVTGVSAGLGVETARALVAHGAQVVGAARDLAKARSATEVVRAAVAGNGGGFELLELDLASLASVRAAADALLVDGRPFDLVIANAGVMASPFGHTADGFETQFGTNHLGHFVFINRIASLLAPGARVVNVASSGHRMAPFSLDDLGFERTPYDPWVAYARSKTANILFAVEFDRRHKARGVRAVAIHPGGIMTELARHLPDDALEGMLTQINADLAAQGQPPFRFKTVPQGAATSVWAGVVAPADEVGGRYAENCGLSSVTDAELNPAAPGVRAYALDPELAKALWEKSEQMVGERF</sequence>
<dbReference type="SUPFAM" id="SSF51735">
    <property type="entry name" value="NAD(P)-binding Rossmann-fold domains"/>
    <property type="match status" value="1"/>
</dbReference>
<evidence type="ECO:0000313" key="4">
    <source>
        <dbReference type="EMBL" id="PEH38092.1"/>
    </source>
</evidence>
<evidence type="ECO:0000256" key="2">
    <source>
        <dbReference type="ARBA" id="ARBA00023002"/>
    </source>
</evidence>
<evidence type="ECO:0000313" key="5">
    <source>
        <dbReference type="Proteomes" id="UP000220629"/>
    </source>
</evidence>
<reference evidence="5" key="1">
    <citation type="submission" date="2017-09" db="EMBL/GenBank/DDBJ databases">
        <title>FDA dAtabase for Regulatory Grade micrObial Sequences (FDA-ARGOS): Supporting development and validation of Infectious Disease Dx tests.</title>
        <authorList>
            <person name="Minogue T."/>
            <person name="Wolcott M."/>
            <person name="Wasieloski L."/>
            <person name="Aguilar W."/>
            <person name="Moore D."/>
            <person name="Tallon L."/>
            <person name="Sadzewicz L."/>
            <person name="Ott S."/>
            <person name="Zhao X."/>
            <person name="Nagaraj S."/>
            <person name="Vavikolanu K."/>
            <person name="Aluvathingal J."/>
            <person name="Nadendla S."/>
            <person name="Sichtig H."/>
        </authorList>
    </citation>
    <scope>NUCLEOTIDE SEQUENCE [LARGE SCALE GENOMIC DNA]</scope>
    <source>
        <strain evidence="5">FDAARGOS_390</strain>
    </source>
</reference>
<dbReference type="FunFam" id="3.40.50.720:FF:000594">
    <property type="entry name" value="Short-chain oxidoreductase"/>
    <property type="match status" value="1"/>
</dbReference>
<dbReference type="RefSeq" id="WP_098153912.1">
    <property type="nucleotide sequence ID" value="NZ_CADEQB010000003.1"/>
</dbReference>
<proteinExistence type="inferred from homology"/>
<comment type="similarity">
    <text evidence="1">Belongs to the short-chain dehydrogenases/reductases (SDR) family.</text>
</comment>
<comment type="caution">
    <text evidence="4">The sequence shown here is derived from an EMBL/GenBank/DDBJ whole genome shotgun (WGS) entry which is preliminary data.</text>
</comment>
<dbReference type="PRINTS" id="PR00081">
    <property type="entry name" value="GDHRDH"/>
</dbReference>